<reference evidence="1 2" key="1">
    <citation type="submission" date="2022-01" db="EMBL/GenBank/DDBJ databases">
        <authorList>
            <person name="Xiong W."/>
            <person name="Schranz E."/>
        </authorList>
    </citation>
    <scope>NUCLEOTIDE SEQUENCE [LARGE SCALE GENOMIC DNA]</scope>
</reference>
<dbReference type="AlphaFoldDB" id="A0AAU9P3Z1"/>
<comment type="caution">
    <text evidence="1">The sequence shown here is derived from an EMBL/GenBank/DDBJ whole genome shotgun (WGS) entry which is preliminary data.</text>
</comment>
<proteinExistence type="predicted"/>
<evidence type="ECO:0008006" key="3">
    <source>
        <dbReference type="Google" id="ProtNLM"/>
    </source>
</evidence>
<gene>
    <name evidence="1" type="ORF">LVIROSA_LOCUS30499</name>
</gene>
<accession>A0AAU9P3Z1</accession>
<dbReference type="Proteomes" id="UP001157418">
    <property type="component" value="Unassembled WGS sequence"/>
</dbReference>
<evidence type="ECO:0000313" key="2">
    <source>
        <dbReference type="Proteomes" id="UP001157418"/>
    </source>
</evidence>
<sequence length="82" mass="10160">MVLPERRSQSQQLELLFNFYIYPFSPKLYNQIIQIGHLHTSPSKLRWIIDDYLHKWFFSFLRKNKTRRKNKDRHVDRIPCVI</sequence>
<keyword evidence="2" id="KW-1185">Reference proteome</keyword>
<name>A0AAU9P3Z1_9ASTR</name>
<protein>
    <recommendedName>
        <fullName evidence="3">Maturase K</fullName>
    </recommendedName>
</protein>
<organism evidence="1 2">
    <name type="scientific">Lactuca virosa</name>
    <dbReference type="NCBI Taxonomy" id="75947"/>
    <lineage>
        <taxon>Eukaryota</taxon>
        <taxon>Viridiplantae</taxon>
        <taxon>Streptophyta</taxon>
        <taxon>Embryophyta</taxon>
        <taxon>Tracheophyta</taxon>
        <taxon>Spermatophyta</taxon>
        <taxon>Magnoliopsida</taxon>
        <taxon>eudicotyledons</taxon>
        <taxon>Gunneridae</taxon>
        <taxon>Pentapetalae</taxon>
        <taxon>asterids</taxon>
        <taxon>campanulids</taxon>
        <taxon>Asterales</taxon>
        <taxon>Asteraceae</taxon>
        <taxon>Cichorioideae</taxon>
        <taxon>Cichorieae</taxon>
        <taxon>Lactucinae</taxon>
        <taxon>Lactuca</taxon>
    </lineage>
</organism>
<dbReference type="EMBL" id="CAKMRJ010005523">
    <property type="protein sequence ID" value="CAH1444688.1"/>
    <property type="molecule type" value="Genomic_DNA"/>
</dbReference>
<evidence type="ECO:0000313" key="1">
    <source>
        <dbReference type="EMBL" id="CAH1444688.1"/>
    </source>
</evidence>